<organism evidence="2 3">
    <name type="scientific">Immersiella caudata</name>
    <dbReference type="NCBI Taxonomy" id="314043"/>
    <lineage>
        <taxon>Eukaryota</taxon>
        <taxon>Fungi</taxon>
        <taxon>Dikarya</taxon>
        <taxon>Ascomycota</taxon>
        <taxon>Pezizomycotina</taxon>
        <taxon>Sordariomycetes</taxon>
        <taxon>Sordariomycetidae</taxon>
        <taxon>Sordariales</taxon>
        <taxon>Lasiosphaeriaceae</taxon>
        <taxon>Immersiella</taxon>
    </lineage>
</organism>
<evidence type="ECO:0008006" key="4">
    <source>
        <dbReference type="Google" id="ProtNLM"/>
    </source>
</evidence>
<dbReference type="Proteomes" id="UP001175000">
    <property type="component" value="Unassembled WGS sequence"/>
</dbReference>
<dbReference type="AlphaFoldDB" id="A0AA39WJK7"/>
<sequence length="70" mass="7823">MLCHAFFFFFFSGLILPVQRFCASFSHPTITAAAVAGVRFYRSPFSYCLTPRCEKEKTSEGITDSGGSRE</sequence>
<keyword evidence="3" id="KW-1185">Reference proteome</keyword>
<evidence type="ECO:0000256" key="1">
    <source>
        <dbReference type="SAM" id="SignalP"/>
    </source>
</evidence>
<evidence type="ECO:0000313" key="2">
    <source>
        <dbReference type="EMBL" id="KAK0616500.1"/>
    </source>
</evidence>
<dbReference type="EMBL" id="JAULSU010000005">
    <property type="protein sequence ID" value="KAK0616500.1"/>
    <property type="molecule type" value="Genomic_DNA"/>
</dbReference>
<feature type="chain" id="PRO_5041312541" description="Secreted protein" evidence="1">
    <location>
        <begin position="18"/>
        <end position="70"/>
    </location>
</feature>
<accession>A0AA39WJK7</accession>
<reference evidence="2" key="1">
    <citation type="submission" date="2023-06" db="EMBL/GenBank/DDBJ databases">
        <title>Genome-scale phylogeny and comparative genomics of the fungal order Sordariales.</title>
        <authorList>
            <consortium name="Lawrence Berkeley National Laboratory"/>
            <person name="Hensen N."/>
            <person name="Bonometti L."/>
            <person name="Westerberg I."/>
            <person name="Brannstrom I.O."/>
            <person name="Guillou S."/>
            <person name="Cros-Aarteil S."/>
            <person name="Calhoun S."/>
            <person name="Haridas S."/>
            <person name="Kuo A."/>
            <person name="Mondo S."/>
            <person name="Pangilinan J."/>
            <person name="Riley R."/>
            <person name="Labutti K."/>
            <person name="Andreopoulos B."/>
            <person name="Lipzen A."/>
            <person name="Chen C."/>
            <person name="Yanf M."/>
            <person name="Daum C."/>
            <person name="Ng V."/>
            <person name="Clum A."/>
            <person name="Steindorff A."/>
            <person name="Ohm R."/>
            <person name="Martin F."/>
            <person name="Silar P."/>
            <person name="Natvig D."/>
            <person name="Lalanne C."/>
            <person name="Gautier V."/>
            <person name="Ament-Velasquez S.L."/>
            <person name="Kruys A."/>
            <person name="Hutchinson M.I."/>
            <person name="Powell A.J."/>
            <person name="Barry K."/>
            <person name="Miller A.N."/>
            <person name="Grigoriev I.V."/>
            <person name="Debuchy R."/>
            <person name="Gladieux P."/>
            <person name="Thoren M.H."/>
            <person name="Johannesson H."/>
        </authorList>
    </citation>
    <scope>NUCLEOTIDE SEQUENCE</scope>
    <source>
        <strain evidence="2">CBS 606.72</strain>
    </source>
</reference>
<proteinExistence type="predicted"/>
<evidence type="ECO:0000313" key="3">
    <source>
        <dbReference type="Proteomes" id="UP001175000"/>
    </source>
</evidence>
<comment type="caution">
    <text evidence="2">The sequence shown here is derived from an EMBL/GenBank/DDBJ whole genome shotgun (WGS) entry which is preliminary data.</text>
</comment>
<gene>
    <name evidence="2" type="ORF">B0T14DRAFT_523277</name>
</gene>
<protein>
    <recommendedName>
        <fullName evidence="4">Secreted protein</fullName>
    </recommendedName>
</protein>
<keyword evidence="1" id="KW-0732">Signal</keyword>
<feature type="signal peptide" evidence="1">
    <location>
        <begin position="1"/>
        <end position="17"/>
    </location>
</feature>
<name>A0AA39WJK7_9PEZI</name>